<dbReference type="InterPro" id="IPR003737">
    <property type="entry name" value="GlcNAc_PI_deacetylase-related"/>
</dbReference>
<dbReference type="InterPro" id="IPR024078">
    <property type="entry name" value="LmbE-like_dom_sf"/>
</dbReference>
<evidence type="ECO:0000313" key="6">
    <source>
        <dbReference type="Proteomes" id="UP001049518"/>
    </source>
</evidence>
<dbReference type="CDD" id="cd09619">
    <property type="entry name" value="CBM9_like_4"/>
    <property type="match status" value="1"/>
</dbReference>
<dbReference type="EMBL" id="CP059572">
    <property type="protein sequence ID" value="QXJ20227.1"/>
    <property type="molecule type" value="Genomic_DNA"/>
</dbReference>
<feature type="chain" id="PRO_5045226843" evidence="3">
    <location>
        <begin position="29"/>
        <end position="909"/>
    </location>
</feature>
<feature type="domain" description="Carbohydrate-binding" evidence="4">
    <location>
        <begin position="587"/>
        <end position="777"/>
    </location>
</feature>
<evidence type="ECO:0000259" key="4">
    <source>
        <dbReference type="Pfam" id="PF06452"/>
    </source>
</evidence>
<dbReference type="RefSeq" id="WP_231333285.1">
    <property type="nucleotide sequence ID" value="NZ_CP059572.1"/>
</dbReference>
<evidence type="ECO:0000256" key="3">
    <source>
        <dbReference type="SAM" id="SignalP"/>
    </source>
</evidence>
<dbReference type="Pfam" id="PF02585">
    <property type="entry name" value="PIG-L"/>
    <property type="match status" value="1"/>
</dbReference>
<accession>A0ABX8QR41</accession>
<proteinExistence type="predicted"/>
<dbReference type="PANTHER" id="PTHR12993">
    <property type="entry name" value="N-ACETYLGLUCOSAMINYL-PHOSPHATIDYLINOSITOL DE-N-ACETYLASE-RELATED"/>
    <property type="match status" value="1"/>
</dbReference>
<organism evidence="5 6">
    <name type="scientific">Actinomadura graeca</name>
    <dbReference type="NCBI Taxonomy" id="2750812"/>
    <lineage>
        <taxon>Bacteria</taxon>
        <taxon>Bacillati</taxon>
        <taxon>Actinomycetota</taxon>
        <taxon>Actinomycetes</taxon>
        <taxon>Streptosporangiales</taxon>
        <taxon>Thermomonosporaceae</taxon>
        <taxon>Actinomadura</taxon>
    </lineage>
</organism>
<sequence length="909" mass="93262">MRRLALPAVLSAALAASALVLTGPSAQAAPDPGGGAPPGAPSGAPSDAGSGDGRLDVLFVGAHPDDEAGTLSTLGQWNEFEKAKTGVLTVTRGEGGGNAAGNEEGPPLGLLRENEERRAVGKAGVTDIHYLDEVDFYYTVSTPLTAKTWDHGKTLEKVVRLVRETRPKVIVTMVPAPLPGQHGNHQEAARLATEAYFAAADPRAYPAQLGEEGLRTWAPGRIFQTGGASGPAGAACATDLRPARPGSLVRGVWGGRASARNGGKTWAQVEREAQRTYVSQGWGGFPDVPSDPSKIGCDYYTQIHSRVPFTLGNTGPAAMLEGAVRPGEGGLPLGTEFSLTTRSLGVTPGAGFAVTAHASSSRTLREAKAVLSVPSGWNVTGSGDLGTVGSRERTATFTVTPPAGAASGRVQLAATLSSGRAKGQAVAQVQVQPSVTGTMEPLPRVSDFDSWAARTGVPALTGQVKPVLTLASGKSRKVRVDLANTTASAQSGTVRLDLPKGFAADAPSKPYTLAAGAKGSATFTVTNTDASLPTSNEGGSGGDYDATITTTPSSGAADVQTGGLELVPAAVLPKAQGTPAVDGKEGPGEYPGPELNLSRLWEGSPCASAADCSATGKVTWTGDALHVLVKVRDDKPGTVLDAGDCKRHWRTDSVEIAVDPRGDSENTSTTFKTGIFPKMADGRPCFERDADAHQGGPETAPGMQVASTVADPYDGYVIEAKIPFKVLPTAVDPARMGLNIFVYDSDTQDKVGKSRIGWSTWGGVQGDPYRWGLVSLPGHTPPPGMPTTPGDPVMPTDAASSLDSPESILQAVRTGVPLAGGPAAPRSDTARIVGRPEVSGGSAAVRLRATGPGTAHVHVWDGKVLGTKKVEFRRAGVQTVTVQGASGIVALAFEAAKGGTASSVARISR</sequence>
<dbReference type="PANTHER" id="PTHR12993:SF11">
    <property type="entry name" value="N-ACETYLGLUCOSAMINYL-PHOSPHATIDYLINOSITOL DE-N-ACETYLASE"/>
    <property type="match status" value="1"/>
</dbReference>
<dbReference type="Gene3D" id="2.60.40.10">
    <property type="entry name" value="Immunoglobulins"/>
    <property type="match status" value="1"/>
</dbReference>
<dbReference type="Gene3D" id="2.60.40.1190">
    <property type="match status" value="1"/>
</dbReference>
<keyword evidence="3" id="KW-0732">Signal</keyword>
<dbReference type="InterPro" id="IPR010502">
    <property type="entry name" value="Carb-bd_dom_fam9"/>
</dbReference>
<feature type="region of interest" description="Disordered" evidence="2">
    <location>
        <begin position="25"/>
        <end position="53"/>
    </location>
</feature>
<evidence type="ECO:0000256" key="1">
    <source>
        <dbReference type="ARBA" id="ARBA00022833"/>
    </source>
</evidence>
<dbReference type="Proteomes" id="UP001049518">
    <property type="component" value="Chromosome"/>
</dbReference>
<dbReference type="InterPro" id="IPR013783">
    <property type="entry name" value="Ig-like_fold"/>
</dbReference>
<dbReference type="SUPFAM" id="SSF49344">
    <property type="entry name" value="CBD9-like"/>
    <property type="match status" value="1"/>
</dbReference>
<keyword evidence="1" id="KW-0862">Zinc</keyword>
<feature type="signal peptide" evidence="3">
    <location>
        <begin position="1"/>
        <end position="28"/>
    </location>
</feature>
<dbReference type="Pfam" id="PF06452">
    <property type="entry name" value="CBM9_1"/>
    <property type="match status" value="1"/>
</dbReference>
<dbReference type="Gene3D" id="3.40.50.10320">
    <property type="entry name" value="LmbE-like"/>
    <property type="match status" value="1"/>
</dbReference>
<dbReference type="SUPFAM" id="SSF102588">
    <property type="entry name" value="LmbE-like"/>
    <property type="match status" value="1"/>
</dbReference>
<evidence type="ECO:0000313" key="5">
    <source>
        <dbReference type="EMBL" id="QXJ20227.1"/>
    </source>
</evidence>
<keyword evidence="6" id="KW-1185">Reference proteome</keyword>
<name>A0ABX8QR41_9ACTN</name>
<gene>
    <name evidence="5" type="ORF">AGRA3207_000900</name>
</gene>
<evidence type="ECO:0000256" key="2">
    <source>
        <dbReference type="SAM" id="MobiDB-lite"/>
    </source>
</evidence>
<reference evidence="5" key="1">
    <citation type="submission" date="2020-07" db="EMBL/GenBank/DDBJ databases">
        <authorList>
            <person name="Tarantini F.S."/>
            <person name="Hong K.W."/>
            <person name="Chan K.G."/>
        </authorList>
    </citation>
    <scope>NUCLEOTIDE SEQUENCE</scope>
    <source>
        <strain evidence="5">32-07</strain>
    </source>
</reference>
<protein>
    <submittedName>
        <fullName evidence="5">PIG-L family deacetylase</fullName>
    </submittedName>
</protein>